<evidence type="ECO:0000256" key="7">
    <source>
        <dbReference type="ARBA" id="ARBA00023180"/>
    </source>
</evidence>
<keyword evidence="4 10" id="KW-0732">Signal</keyword>
<comment type="caution">
    <text evidence="12">The sequence shown here is derived from an EMBL/GenBank/DDBJ whole genome shotgun (WGS) entry which is preliminary data.</text>
</comment>
<dbReference type="AlphaFoldDB" id="A0AA42AUR2"/>
<proteinExistence type="predicted"/>
<feature type="region of interest" description="Disordered" evidence="8">
    <location>
        <begin position="114"/>
        <end position="154"/>
    </location>
</feature>
<evidence type="ECO:0000256" key="2">
    <source>
        <dbReference type="ARBA" id="ARBA00022475"/>
    </source>
</evidence>
<protein>
    <recommendedName>
        <fullName evidence="11">X8 domain-containing protein</fullName>
    </recommendedName>
</protein>
<feature type="chain" id="PRO_5041276387" description="X8 domain-containing protein" evidence="10">
    <location>
        <begin position="21"/>
        <end position="196"/>
    </location>
</feature>
<sequence>MATVLVLAVLMFFMTGHSDGASWCVCRSDVSESALQKTLDYACGAGADCKPISQNGACFQPNTVRAHCSYAVNSYYQNKGQVSGSCIFSNTATATQTDPSTGSGCSYPASASSTGGGNGGNGGTTPVLTPPGFNNNPSPGGLLGPPGGFNSPPGFGPPAFGPSDFNDGGTPLIKTAVVSLFLTLGFSCLLSLIMIV</sequence>
<dbReference type="FunFam" id="1.20.58.1040:FF:000001">
    <property type="entry name" value="Glucan endo-1,3-beta-glucosidase 4"/>
    <property type="match status" value="1"/>
</dbReference>
<evidence type="ECO:0000256" key="1">
    <source>
        <dbReference type="ARBA" id="ARBA00004609"/>
    </source>
</evidence>
<feature type="domain" description="X8" evidence="11">
    <location>
        <begin position="22"/>
        <end position="107"/>
    </location>
</feature>
<evidence type="ECO:0000256" key="10">
    <source>
        <dbReference type="SAM" id="SignalP"/>
    </source>
</evidence>
<evidence type="ECO:0000256" key="9">
    <source>
        <dbReference type="SAM" id="Phobius"/>
    </source>
</evidence>
<keyword evidence="3" id="KW-0449">Lipoprotein</keyword>
<feature type="transmembrane region" description="Helical" evidence="9">
    <location>
        <begin position="176"/>
        <end position="195"/>
    </location>
</feature>
<keyword evidence="9" id="KW-1133">Transmembrane helix</keyword>
<evidence type="ECO:0000256" key="4">
    <source>
        <dbReference type="ARBA" id="ARBA00022729"/>
    </source>
</evidence>
<evidence type="ECO:0000259" key="11">
    <source>
        <dbReference type="SMART" id="SM00768"/>
    </source>
</evidence>
<dbReference type="GO" id="GO:0005886">
    <property type="term" value="C:plasma membrane"/>
    <property type="evidence" value="ECO:0007669"/>
    <property type="project" value="UniProtKB-SubCell"/>
</dbReference>
<dbReference type="EMBL" id="JAJJMA010228102">
    <property type="protein sequence ID" value="MCL7041833.1"/>
    <property type="molecule type" value="Genomic_DNA"/>
</dbReference>
<name>A0AA42AUR2_PAPNU</name>
<gene>
    <name evidence="12" type="ORF">MKW94_006471</name>
</gene>
<keyword evidence="5 9" id="KW-0472">Membrane</keyword>
<dbReference type="InterPro" id="IPR012946">
    <property type="entry name" value="X8"/>
</dbReference>
<dbReference type="Pfam" id="PF07983">
    <property type="entry name" value="X8"/>
    <property type="match status" value="1"/>
</dbReference>
<evidence type="ECO:0000256" key="6">
    <source>
        <dbReference type="ARBA" id="ARBA00023157"/>
    </source>
</evidence>
<evidence type="ECO:0000256" key="8">
    <source>
        <dbReference type="SAM" id="MobiDB-lite"/>
    </source>
</evidence>
<dbReference type="GO" id="GO:0098552">
    <property type="term" value="C:side of membrane"/>
    <property type="evidence" value="ECO:0007669"/>
    <property type="project" value="UniProtKB-KW"/>
</dbReference>
<reference evidence="12" key="1">
    <citation type="submission" date="2022-03" db="EMBL/GenBank/DDBJ databases">
        <title>A functionally conserved STORR gene fusion in Papaver species that diverged 16.8 million years ago.</title>
        <authorList>
            <person name="Catania T."/>
        </authorList>
    </citation>
    <scope>NUCLEOTIDE SEQUENCE</scope>
    <source>
        <strain evidence="12">S-191538</strain>
    </source>
</reference>
<evidence type="ECO:0000313" key="13">
    <source>
        <dbReference type="Proteomes" id="UP001177140"/>
    </source>
</evidence>
<feature type="signal peptide" evidence="10">
    <location>
        <begin position="1"/>
        <end position="20"/>
    </location>
</feature>
<keyword evidence="9" id="KW-0812">Transmembrane</keyword>
<dbReference type="SMART" id="SM00768">
    <property type="entry name" value="X8"/>
    <property type="match status" value="1"/>
</dbReference>
<evidence type="ECO:0000256" key="3">
    <source>
        <dbReference type="ARBA" id="ARBA00022622"/>
    </source>
</evidence>
<keyword evidence="6" id="KW-1015">Disulfide bond</keyword>
<dbReference type="Gene3D" id="1.20.58.1040">
    <property type="match status" value="1"/>
</dbReference>
<dbReference type="InterPro" id="IPR044788">
    <property type="entry name" value="X8_dom_prot"/>
</dbReference>
<comment type="subcellular location">
    <subcellularLocation>
        <location evidence="1">Cell membrane</location>
        <topology evidence="1">Lipid-anchor</topology>
        <topology evidence="1">GPI-anchor</topology>
    </subcellularLocation>
</comment>
<organism evidence="12 13">
    <name type="scientific">Papaver nudicaule</name>
    <name type="common">Iceland poppy</name>
    <dbReference type="NCBI Taxonomy" id="74823"/>
    <lineage>
        <taxon>Eukaryota</taxon>
        <taxon>Viridiplantae</taxon>
        <taxon>Streptophyta</taxon>
        <taxon>Embryophyta</taxon>
        <taxon>Tracheophyta</taxon>
        <taxon>Spermatophyta</taxon>
        <taxon>Magnoliopsida</taxon>
        <taxon>Ranunculales</taxon>
        <taxon>Papaveraceae</taxon>
        <taxon>Papaveroideae</taxon>
        <taxon>Papaver</taxon>
    </lineage>
</organism>
<accession>A0AA42AUR2</accession>
<keyword evidence="13" id="KW-1185">Reference proteome</keyword>
<dbReference type="Proteomes" id="UP001177140">
    <property type="component" value="Unassembled WGS sequence"/>
</dbReference>
<feature type="compositionally biased region" description="Gly residues" evidence="8">
    <location>
        <begin position="114"/>
        <end position="123"/>
    </location>
</feature>
<evidence type="ECO:0000313" key="12">
    <source>
        <dbReference type="EMBL" id="MCL7041833.1"/>
    </source>
</evidence>
<keyword evidence="3" id="KW-0336">GPI-anchor</keyword>
<dbReference type="PANTHER" id="PTHR31044">
    <property type="entry name" value="BETA-1,3 GLUCANASE"/>
    <property type="match status" value="1"/>
</dbReference>
<keyword evidence="2" id="KW-1003">Cell membrane</keyword>
<dbReference type="PANTHER" id="PTHR31044:SF25">
    <property type="entry name" value="PLASMODESMATA CALLOSE-BINDING PROTEIN 3"/>
    <property type="match status" value="1"/>
</dbReference>
<feature type="compositionally biased region" description="Low complexity" evidence="8">
    <location>
        <begin position="130"/>
        <end position="140"/>
    </location>
</feature>
<keyword evidence="7" id="KW-0325">Glycoprotein</keyword>
<dbReference type="GO" id="GO:0009506">
    <property type="term" value="C:plasmodesma"/>
    <property type="evidence" value="ECO:0007669"/>
    <property type="project" value="UniProtKB-ARBA"/>
</dbReference>
<evidence type="ECO:0000256" key="5">
    <source>
        <dbReference type="ARBA" id="ARBA00023136"/>
    </source>
</evidence>